<proteinExistence type="predicted"/>
<reference evidence="3" key="1">
    <citation type="submission" date="2016-07" db="EMBL/GenBank/DDBJ databases">
        <title>Sequence Frankia sp. strain CcI1.17.</title>
        <authorList>
            <person name="Ghodhbane-Gtari F."/>
            <person name="Swanson E."/>
            <person name="Gueddou A."/>
            <person name="Morris K."/>
            <person name="Hezbri K."/>
            <person name="Ktari A."/>
            <person name="Nouioui I."/>
            <person name="Abebe-Akele F."/>
            <person name="Simpson S."/>
            <person name="Thomas K."/>
            <person name="Gtari M."/>
            <person name="Tisa L.S."/>
            <person name="Hurst S."/>
        </authorList>
    </citation>
    <scope>NUCLEOTIDE SEQUENCE [LARGE SCALE GENOMIC DNA]</scope>
    <source>
        <strain evidence="3">Cc1.17</strain>
    </source>
</reference>
<dbReference type="OrthoDB" id="9793637at2"/>
<keyword evidence="3" id="KW-1185">Reference proteome</keyword>
<comment type="caution">
    <text evidence="2">The sequence shown here is derived from an EMBL/GenBank/DDBJ whole genome shotgun (WGS) entry which is preliminary data.</text>
</comment>
<name>A0A1S1RGI3_9ACTN</name>
<evidence type="ECO:0000313" key="3">
    <source>
        <dbReference type="Proteomes" id="UP000179627"/>
    </source>
</evidence>
<sequence length="265" mass="28515">MREAVMTGVETTTSSSLASLVHAAHRDIGGLFDLAGGDFAGVDDLAGVAGLDGVGRRDGRGRRWEARAADPRLTLHASDAAVAAFSAHLSVMEDVVYPAAAVVVPDGRARTAALRGTAREAAAVMRGLQQYVQGDRYHPRRGPSGLRDELAELARAHSLVEDRLLRDLEARLDAARLRRLRENVERGMRRAPTRPHPHLGHGAGRRSRLAARLAGRWDHVLDIVDARVVAGRPVPAPAPAGLWGWYLLGRPTSDEIAPGQDHPAR</sequence>
<dbReference type="AlphaFoldDB" id="A0A1S1RGI3"/>
<gene>
    <name evidence="2" type="ORF">CC117_09235</name>
</gene>
<organism evidence="2 3">
    <name type="scientific">Parafrankia colletiae</name>
    <dbReference type="NCBI Taxonomy" id="573497"/>
    <lineage>
        <taxon>Bacteria</taxon>
        <taxon>Bacillati</taxon>
        <taxon>Actinomycetota</taxon>
        <taxon>Actinomycetes</taxon>
        <taxon>Frankiales</taxon>
        <taxon>Frankiaceae</taxon>
        <taxon>Parafrankia</taxon>
    </lineage>
</organism>
<accession>A0A1S1RGI3</accession>
<feature type="domain" description="Hemerythrin-like" evidence="1">
    <location>
        <begin position="69"/>
        <end position="165"/>
    </location>
</feature>
<dbReference type="Pfam" id="PF01814">
    <property type="entry name" value="Hemerythrin"/>
    <property type="match status" value="1"/>
</dbReference>
<protein>
    <recommendedName>
        <fullName evidence="1">Hemerythrin-like domain-containing protein</fullName>
    </recommendedName>
</protein>
<evidence type="ECO:0000259" key="1">
    <source>
        <dbReference type="Pfam" id="PF01814"/>
    </source>
</evidence>
<dbReference type="EMBL" id="MBLM01000003">
    <property type="protein sequence ID" value="OHV45928.1"/>
    <property type="molecule type" value="Genomic_DNA"/>
</dbReference>
<dbReference type="Proteomes" id="UP000179627">
    <property type="component" value="Unassembled WGS sequence"/>
</dbReference>
<evidence type="ECO:0000313" key="2">
    <source>
        <dbReference type="EMBL" id="OHV45928.1"/>
    </source>
</evidence>
<dbReference type="InterPro" id="IPR012312">
    <property type="entry name" value="Hemerythrin-like"/>
</dbReference>